<dbReference type="EMBL" id="LNGD01000252">
    <property type="protein sequence ID" value="KYC45092.1"/>
    <property type="molecule type" value="Genomic_DNA"/>
</dbReference>
<proteinExistence type="predicted"/>
<dbReference type="Pfam" id="PF18761">
    <property type="entry name" value="Heliorhodopsin"/>
    <property type="match status" value="1"/>
</dbReference>
<feature type="transmembrane region" description="Helical" evidence="1">
    <location>
        <begin position="159"/>
        <end position="182"/>
    </location>
</feature>
<evidence type="ECO:0000256" key="1">
    <source>
        <dbReference type="SAM" id="Phobius"/>
    </source>
</evidence>
<evidence type="ECO:0000313" key="3">
    <source>
        <dbReference type="Proteomes" id="UP000075578"/>
    </source>
</evidence>
<gene>
    <name evidence="2" type="ORF">AMQ74_01915</name>
</gene>
<keyword evidence="1" id="KW-0812">Transmembrane</keyword>
<feature type="transmembrane region" description="Helical" evidence="1">
    <location>
        <begin position="194"/>
        <end position="215"/>
    </location>
</feature>
<accession>A0A150IJK2</accession>
<comment type="caution">
    <text evidence="2">The sequence shown here is derived from an EMBL/GenBank/DDBJ whole genome shotgun (WGS) entry which is preliminary data.</text>
</comment>
<sequence>MNEKLKGLRSFNLIMSLLHFLQALAVYFISDPEKGVVPITVNYLKFDPALQKLLPATEQIAEVNLAWFVIIFFLMSSLAHLFIATIYRAKYESDLAKGINKARWFEYALSASVMMLAISFLSGIYDLSSLVMIFTLDALMNLLGLAMEVHNSGKAKPNWLTYILGCVAGIVPWIVFGIYVYAASVYGGGNIPDFVYWIYVSIFMFFNSFAVNMVLQYKKIGKWSDYLYGERVYIILSLVAKSLLAWQVFGGTLRP</sequence>
<dbReference type="Proteomes" id="UP000075578">
    <property type="component" value="Unassembled WGS sequence"/>
</dbReference>
<keyword evidence="1" id="KW-1133">Transmembrane helix</keyword>
<protein>
    <recommendedName>
        <fullName evidence="4">Heliorhodopsin HeR</fullName>
    </recommendedName>
</protein>
<dbReference type="InterPro" id="IPR041113">
    <property type="entry name" value="Heliorhodopsin"/>
</dbReference>
<dbReference type="AlphaFoldDB" id="A0A150IJK2"/>
<feature type="transmembrane region" description="Helical" evidence="1">
    <location>
        <begin position="227"/>
        <end position="249"/>
    </location>
</feature>
<keyword evidence="1" id="KW-0472">Membrane</keyword>
<dbReference type="NCBIfam" id="NF038020">
    <property type="entry name" value="HeR"/>
    <property type="match status" value="1"/>
</dbReference>
<name>A0A150IJK2_9EURY</name>
<feature type="transmembrane region" description="Helical" evidence="1">
    <location>
        <begin position="12"/>
        <end position="30"/>
    </location>
</feature>
<feature type="transmembrane region" description="Helical" evidence="1">
    <location>
        <begin position="104"/>
        <end position="124"/>
    </location>
</feature>
<dbReference type="PATRIC" id="fig|1705564.3.peg.2108"/>
<organism evidence="2 3">
    <name type="scientific">Candidatus Methanofastidiosum methylothiophilum</name>
    <dbReference type="NCBI Taxonomy" id="1705564"/>
    <lineage>
        <taxon>Archaea</taxon>
        <taxon>Methanobacteriati</taxon>
        <taxon>Methanobacteriota</taxon>
        <taxon>Stenosarchaea group</taxon>
        <taxon>Candidatus Methanofastidiosia</taxon>
        <taxon>Candidatus Methanofastidiosales</taxon>
        <taxon>Candidatus Methanofastidiosaceae</taxon>
        <taxon>Candidatus Methanofastidiosum</taxon>
    </lineage>
</organism>
<feature type="transmembrane region" description="Helical" evidence="1">
    <location>
        <begin position="130"/>
        <end position="147"/>
    </location>
</feature>
<evidence type="ECO:0000313" key="2">
    <source>
        <dbReference type="EMBL" id="KYC45092.1"/>
    </source>
</evidence>
<evidence type="ECO:0008006" key="4">
    <source>
        <dbReference type="Google" id="ProtNLM"/>
    </source>
</evidence>
<reference evidence="2 3" key="1">
    <citation type="journal article" date="2016" name="ISME J.">
        <title>Chasing the elusive Euryarchaeota class WSA2: genomes reveal a uniquely fastidious methyl-reducing methanogen.</title>
        <authorList>
            <person name="Nobu M.K."/>
            <person name="Narihiro T."/>
            <person name="Kuroda K."/>
            <person name="Mei R."/>
            <person name="Liu W.T."/>
        </authorList>
    </citation>
    <scope>NUCLEOTIDE SEQUENCE [LARGE SCALE GENOMIC DNA]</scope>
    <source>
        <strain evidence="2">U1lsi0528_Bin089</strain>
    </source>
</reference>
<feature type="transmembrane region" description="Helical" evidence="1">
    <location>
        <begin position="65"/>
        <end position="83"/>
    </location>
</feature>